<protein>
    <submittedName>
        <fullName evidence="1">Uncharacterized protein</fullName>
    </submittedName>
</protein>
<comment type="caution">
    <text evidence="1">The sequence shown here is derived from an EMBL/GenBank/DDBJ whole genome shotgun (WGS) entry which is preliminary data.</text>
</comment>
<proteinExistence type="predicted"/>
<organism evidence="1 2">
    <name type="scientific">Clonostachys rosea f. rosea IK726</name>
    <dbReference type="NCBI Taxonomy" id="1349383"/>
    <lineage>
        <taxon>Eukaryota</taxon>
        <taxon>Fungi</taxon>
        <taxon>Dikarya</taxon>
        <taxon>Ascomycota</taxon>
        <taxon>Pezizomycotina</taxon>
        <taxon>Sordariomycetes</taxon>
        <taxon>Hypocreomycetidae</taxon>
        <taxon>Hypocreales</taxon>
        <taxon>Bionectriaceae</taxon>
        <taxon>Clonostachys</taxon>
    </lineage>
</organism>
<feature type="non-terminal residue" evidence="1">
    <location>
        <position position="1"/>
    </location>
</feature>
<reference evidence="1" key="2">
    <citation type="submission" date="2021-10" db="EMBL/GenBank/DDBJ databases">
        <authorList>
            <person name="Piombo E."/>
        </authorList>
    </citation>
    <scope>NUCLEOTIDE SEQUENCE</scope>
</reference>
<name>A0ACA9TBQ0_BIOOC</name>
<sequence>VAEDALSRVHKIISSDRSY</sequence>
<evidence type="ECO:0000313" key="2">
    <source>
        <dbReference type="Proteomes" id="UP000836387"/>
    </source>
</evidence>
<evidence type="ECO:0000313" key="1">
    <source>
        <dbReference type="EMBL" id="CAG9938369.1"/>
    </source>
</evidence>
<gene>
    <name evidence="1" type="ORF">CRV2_00006793</name>
</gene>
<keyword evidence="2" id="KW-1185">Reference proteome</keyword>
<accession>A0ACA9TBQ0</accession>
<dbReference type="EMBL" id="CADEHS020000002">
    <property type="protein sequence ID" value="CAG9938369.1"/>
    <property type="molecule type" value="Genomic_DNA"/>
</dbReference>
<reference evidence="1" key="1">
    <citation type="submission" date="2020-04" db="EMBL/GenBank/DDBJ databases">
        <authorList>
            <person name="Broberg M."/>
        </authorList>
    </citation>
    <scope>NUCLEOTIDE SEQUENCE</scope>
</reference>
<dbReference type="Proteomes" id="UP000836387">
    <property type="component" value="Unassembled WGS sequence"/>
</dbReference>